<dbReference type="RefSeq" id="YP_003422408.1">
    <property type="nucleotide sequence ID" value="NC_013772.1"/>
</dbReference>
<organism evidence="1 2">
    <name type="scientific">Pseudalatia unipuncta granulosis virus</name>
    <name type="common">PuGV</name>
    <name type="synonym">Pseudalatia unipuncta granulovirus</name>
    <dbReference type="NCBI Taxonomy" id="36355"/>
    <lineage>
        <taxon>Viruses</taxon>
        <taxon>Viruses incertae sedis</taxon>
        <taxon>Naldaviricetes</taxon>
        <taxon>Lefavirales</taxon>
        <taxon>Baculoviridae</taxon>
        <taxon>Betabaculovirus</taxon>
        <taxon>Betabaculovirus myunipunctae</taxon>
    </lineage>
</organism>
<evidence type="ECO:0000313" key="2">
    <source>
        <dbReference type="Proteomes" id="UP000203623"/>
    </source>
</evidence>
<name>B6S6T8_GVPU</name>
<dbReference type="Proteomes" id="UP000203623">
    <property type="component" value="Genome"/>
</dbReference>
<dbReference type="EMBL" id="EU678671">
    <property type="protein sequence ID" value="ACH69419.1"/>
    <property type="molecule type" value="Genomic_DNA"/>
</dbReference>
<accession>B6S6T8</accession>
<organismHost>
    <name type="scientific">Mythimna unipuncta</name>
    <name type="common">Armyworm moth</name>
    <name type="synonym">Pseudaletia unipuncta</name>
    <dbReference type="NCBI Taxonomy" id="103831"/>
</organismHost>
<dbReference type="KEGG" id="vg:8763929"/>
<reference evidence="2" key="1">
    <citation type="submission" date="2008-04" db="EMBL/GenBank/DDBJ databases">
        <title>Genome sequence analysis of the Pseudaletia unipuncta granulovirus which was propagated in Pseudaletia separate larvae.</title>
        <authorList>
            <person name="Li Y."/>
            <person name="Tang P."/>
            <person name="Zhang Z."/>
            <person name="Zhang H."/>
            <person name="Qin Q."/>
        </authorList>
    </citation>
    <scope>NUCLEOTIDE SEQUENCE [LARGE SCALE GENOMIC DNA]</scope>
    <source>
        <strain evidence="2">Hawaiin</strain>
    </source>
</reference>
<evidence type="ECO:0000313" key="1">
    <source>
        <dbReference type="EMBL" id="ACH69419.1"/>
    </source>
</evidence>
<keyword evidence="2" id="KW-1185">Reference proteome</keyword>
<proteinExistence type="predicted"/>
<dbReference type="GeneID" id="8763929"/>
<sequence>MLPLLRHKVSKPHTIMNKKLIDKLFHLDTNMEAVVKAYIGNAQLTNAQAVCIYMQHVIVNMSQRVNVGYNLVKVRELTLKVFDL</sequence>
<protein>
    <submittedName>
        <fullName evidence="1">Uncharacterized protein</fullName>
    </submittedName>
</protein>